<dbReference type="InterPro" id="IPR025827">
    <property type="entry name" value="Zn_ribbon_recom_dom"/>
</dbReference>
<evidence type="ECO:0000259" key="8">
    <source>
        <dbReference type="PROSITE" id="PS51737"/>
    </source>
</evidence>
<feature type="domain" description="Recombinase" evidence="8">
    <location>
        <begin position="158"/>
        <end position="269"/>
    </location>
</feature>
<proteinExistence type="predicted"/>
<dbReference type="InterPro" id="IPR006118">
    <property type="entry name" value="Recombinase_CS"/>
</dbReference>
<feature type="domain" description="Resolvase/invertase-type recombinase catalytic" evidence="7">
    <location>
        <begin position="3"/>
        <end position="151"/>
    </location>
</feature>
<dbReference type="PATRIC" id="fig|1618488.3.peg.919"/>
<evidence type="ECO:0000259" key="7">
    <source>
        <dbReference type="PROSITE" id="PS51736"/>
    </source>
</evidence>
<dbReference type="PROSITE" id="PS51736">
    <property type="entry name" value="RECOMBINASES_3"/>
    <property type="match status" value="1"/>
</dbReference>
<dbReference type="PROSITE" id="PS51737">
    <property type="entry name" value="RECOMBINASE_DNA_BIND"/>
    <property type="match status" value="1"/>
</dbReference>
<feature type="coiled-coil region" evidence="6">
    <location>
        <begin position="353"/>
        <end position="380"/>
    </location>
</feature>
<dbReference type="EMBL" id="LBTX01000022">
    <property type="protein sequence ID" value="KKQ48879.1"/>
    <property type="molecule type" value="Genomic_DNA"/>
</dbReference>
<protein>
    <submittedName>
        <fullName evidence="9">Site-specific recombinase</fullName>
    </submittedName>
</protein>
<keyword evidence="2" id="KW-0238">DNA-binding</keyword>
<dbReference type="GO" id="GO:0003677">
    <property type="term" value="F:DNA binding"/>
    <property type="evidence" value="ECO:0007669"/>
    <property type="project" value="UniProtKB-KW"/>
</dbReference>
<dbReference type="Pfam" id="PF13408">
    <property type="entry name" value="Zn_ribbon_recom"/>
    <property type="match status" value="1"/>
</dbReference>
<evidence type="ECO:0000256" key="6">
    <source>
        <dbReference type="SAM" id="Coils"/>
    </source>
</evidence>
<dbReference type="Gene3D" id="3.90.1750.20">
    <property type="entry name" value="Putative Large Serine Recombinase, Chain B, Domain 2"/>
    <property type="match status" value="1"/>
</dbReference>
<sequence>MPKAVIYVRVSTEEQTQNYSLESQEKECRAYAQRHNYEIDKVFREEGASGKTIAGRPVLKELLAYSSNKKNNLSFILVYKYDRWARNTSEGLGLITLVAKYGVDVQSITEPTGNNAMGKAMTGLMLVVAQLENDVKSERTKSGMLAAIEAGRWPWGAPIGYKHTVVDGKKKLVFLEEYREILTTLFDNASKNISTKIELVNQINKMGFAKLWGKPATEKTIDKIIKKKFYYGILEAKTWKQESQGIHEAIIDEETWIRANMALYKKAKNYVRSRNSNEFPLKGFVRCGSCLNPLRGSFNRGNGGLYANYHCTHKGCDKPIRIRKERLETQFLETIKMFQLSKNQQEKMNKILTKHWEDEINEHEKKEAEIRQQIDELGNRRMAIVESNHKNIIDDNEASEMLERLNIEKMGYYLDLSENEIDKSSAQAVANFTTSFLSSVGMLWQKLDVNEKIKLQYAIFPKGVVFKDGDFGTNEISPSFRLIQQFAEEKTPLVTPSIQNTNQILSNLVLIYRKFQFNQPQFSTFPS</sequence>
<evidence type="ECO:0000256" key="2">
    <source>
        <dbReference type="ARBA" id="ARBA00023125"/>
    </source>
</evidence>
<dbReference type="GO" id="GO:0015074">
    <property type="term" value="P:DNA integration"/>
    <property type="evidence" value="ECO:0007669"/>
    <property type="project" value="UniProtKB-KW"/>
</dbReference>
<feature type="active site" description="O-(5'-phospho-DNA)-serine intermediate" evidence="4 5">
    <location>
        <position position="11"/>
    </location>
</feature>
<dbReference type="Pfam" id="PF07508">
    <property type="entry name" value="Recombinase"/>
    <property type="match status" value="1"/>
</dbReference>
<reference evidence="9 10" key="1">
    <citation type="journal article" date="2015" name="Nature">
        <title>rRNA introns, odd ribosomes, and small enigmatic genomes across a large radiation of phyla.</title>
        <authorList>
            <person name="Brown C.T."/>
            <person name="Hug L.A."/>
            <person name="Thomas B.C."/>
            <person name="Sharon I."/>
            <person name="Castelle C.J."/>
            <person name="Singh A."/>
            <person name="Wilkins M.J."/>
            <person name="Williams K.H."/>
            <person name="Banfield J.F."/>
        </authorList>
    </citation>
    <scope>NUCLEOTIDE SEQUENCE [LARGE SCALE GENOMIC DNA]</scope>
</reference>
<keyword evidence="3" id="KW-0233">DNA recombination</keyword>
<name>A0A0G0KI48_9BACT</name>
<keyword evidence="6" id="KW-0175">Coiled coil</keyword>
<evidence type="ECO:0000313" key="9">
    <source>
        <dbReference type="EMBL" id="KKQ48879.1"/>
    </source>
</evidence>
<dbReference type="InterPro" id="IPR011109">
    <property type="entry name" value="DNA_bind_recombinase_dom"/>
</dbReference>
<dbReference type="InterPro" id="IPR038109">
    <property type="entry name" value="DNA_bind_recomb_sf"/>
</dbReference>
<accession>A0A0G0KI48</accession>
<dbReference type="Proteomes" id="UP000034231">
    <property type="component" value="Unassembled WGS sequence"/>
</dbReference>
<evidence type="ECO:0000256" key="5">
    <source>
        <dbReference type="PROSITE-ProRule" id="PRU10137"/>
    </source>
</evidence>
<dbReference type="InterPro" id="IPR050639">
    <property type="entry name" value="SSR_resolvase"/>
</dbReference>
<dbReference type="AlphaFoldDB" id="A0A0G0KI48"/>
<dbReference type="CDD" id="cd00338">
    <property type="entry name" value="Ser_Recombinase"/>
    <property type="match status" value="1"/>
</dbReference>
<gene>
    <name evidence="9" type="ORF">US68_C0022G0009</name>
</gene>
<dbReference type="Gene3D" id="3.40.50.1390">
    <property type="entry name" value="Resolvase, N-terminal catalytic domain"/>
    <property type="match status" value="1"/>
</dbReference>
<evidence type="ECO:0000313" key="10">
    <source>
        <dbReference type="Proteomes" id="UP000034231"/>
    </source>
</evidence>
<keyword evidence="1" id="KW-0229">DNA integration</keyword>
<dbReference type="GO" id="GO:0000150">
    <property type="term" value="F:DNA strand exchange activity"/>
    <property type="evidence" value="ECO:0007669"/>
    <property type="project" value="InterPro"/>
</dbReference>
<organism evidence="9 10">
    <name type="scientific">Candidatus Shapirobacteria bacterium GW2011_GWE1_38_10</name>
    <dbReference type="NCBI Taxonomy" id="1618488"/>
    <lineage>
        <taxon>Bacteria</taxon>
        <taxon>Candidatus Shapironibacteriota</taxon>
    </lineage>
</organism>
<dbReference type="PROSITE" id="PS00397">
    <property type="entry name" value="RECOMBINASES_1"/>
    <property type="match status" value="1"/>
</dbReference>
<comment type="caution">
    <text evidence="9">The sequence shown here is derived from an EMBL/GenBank/DDBJ whole genome shotgun (WGS) entry which is preliminary data.</text>
</comment>
<dbReference type="InterPro" id="IPR006119">
    <property type="entry name" value="Resolv_N"/>
</dbReference>
<dbReference type="PANTHER" id="PTHR30461">
    <property type="entry name" value="DNA-INVERTASE FROM LAMBDOID PROPHAGE"/>
    <property type="match status" value="1"/>
</dbReference>
<dbReference type="Pfam" id="PF00239">
    <property type="entry name" value="Resolvase"/>
    <property type="match status" value="1"/>
</dbReference>
<evidence type="ECO:0000256" key="4">
    <source>
        <dbReference type="PIRSR" id="PIRSR606118-50"/>
    </source>
</evidence>
<evidence type="ECO:0000256" key="1">
    <source>
        <dbReference type="ARBA" id="ARBA00022908"/>
    </source>
</evidence>
<dbReference type="PANTHER" id="PTHR30461:SF23">
    <property type="entry name" value="DNA RECOMBINASE-RELATED"/>
    <property type="match status" value="1"/>
</dbReference>
<dbReference type="SUPFAM" id="SSF53041">
    <property type="entry name" value="Resolvase-like"/>
    <property type="match status" value="1"/>
</dbReference>
<dbReference type="SMART" id="SM00857">
    <property type="entry name" value="Resolvase"/>
    <property type="match status" value="1"/>
</dbReference>
<evidence type="ECO:0000256" key="3">
    <source>
        <dbReference type="ARBA" id="ARBA00023172"/>
    </source>
</evidence>
<dbReference type="InterPro" id="IPR036162">
    <property type="entry name" value="Resolvase-like_N_sf"/>
</dbReference>